<dbReference type="PANTHER" id="PTHR10799">
    <property type="entry name" value="SNF2/RAD54 HELICASE FAMILY"/>
    <property type="match status" value="1"/>
</dbReference>
<dbReference type="Gene3D" id="3.40.50.300">
    <property type="entry name" value="P-loop containing nucleotide triphosphate hydrolases"/>
    <property type="match status" value="1"/>
</dbReference>
<dbReference type="InterPro" id="IPR000330">
    <property type="entry name" value="SNF2_N"/>
</dbReference>
<reference evidence="2" key="1">
    <citation type="submission" date="2020-04" db="EMBL/GenBank/DDBJ databases">
        <authorList>
            <person name="Chiriac C."/>
            <person name="Salcher M."/>
            <person name="Ghai R."/>
            <person name="Kavagutti S V."/>
        </authorList>
    </citation>
    <scope>NUCLEOTIDE SEQUENCE</scope>
</reference>
<gene>
    <name evidence="2" type="ORF">UFOVP468_7</name>
</gene>
<evidence type="ECO:0000313" key="2">
    <source>
        <dbReference type="EMBL" id="CAB4144061.1"/>
    </source>
</evidence>
<accession>A0A6J5MD07</accession>
<dbReference type="SMART" id="SM00487">
    <property type="entry name" value="DEXDc"/>
    <property type="match status" value="1"/>
</dbReference>
<organism evidence="2">
    <name type="scientific">uncultured Caudovirales phage</name>
    <dbReference type="NCBI Taxonomy" id="2100421"/>
    <lineage>
        <taxon>Viruses</taxon>
        <taxon>Duplodnaviria</taxon>
        <taxon>Heunggongvirae</taxon>
        <taxon>Uroviricota</taxon>
        <taxon>Caudoviricetes</taxon>
        <taxon>Peduoviridae</taxon>
        <taxon>Maltschvirus</taxon>
        <taxon>Maltschvirus maltsch</taxon>
    </lineage>
</organism>
<protein>
    <submittedName>
        <fullName evidence="2">DEXDc domain containing protein</fullName>
    </submittedName>
</protein>
<sequence length="471" mass="53323">MRRWCTFRRRLVYGCLVASKPFTPHPYQLDIIDFVTSNARCSVWAGMGTGKTVSTLTALEHLSLVEDVYPSLVLAPLRVARTTWPDEVAKWVHTERLRIVPVTGNVKQRLTALAKPADIYATNYEQLPWLVSHYGDHWPFKTVVADEQTRLKSYRTRQGSKRAKALAQVAHTKVSRFIGLTGTPSPNGLADLWGQTWFVDRGERLGRTYSAFEARWFSKGWDGFSVSPLPTAQKEIESRLKDVCLTVTGLPVDEPIVNNLYVDLPSDARDTYDEMEKEMFMEIEEFGVEALNAAAKTMKLLQLANGAAYIDDKQNWREVHDEKIEALRSVIEEAAGAPVLVAYHFKSDLARLLAAFPKARVLDADPATIREWNEGRISLLLAHPASAGHGLNLARGGNILAFFSLNWSLENYMQIIERIGPMRQKQEGLDRPVFVHHILARDTVDDMVLERLASKRDVQDILLEAMKRRKK</sequence>
<dbReference type="InterPro" id="IPR014001">
    <property type="entry name" value="Helicase_ATP-bd"/>
</dbReference>
<name>A0A6J5MD07_9CAUD</name>
<dbReference type="EMBL" id="LR796432">
    <property type="protein sequence ID" value="CAB4144061.1"/>
    <property type="molecule type" value="Genomic_DNA"/>
</dbReference>
<dbReference type="Gene3D" id="3.40.50.10810">
    <property type="entry name" value="Tandem AAA-ATPase domain"/>
    <property type="match status" value="1"/>
</dbReference>
<dbReference type="SUPFAM" id="SSF52540">
    <property type="entry name" value="P-loop containing nucleoside triphosphate hydrolases"/>
    <property type="match status" value="2"/>
</dbReference>
<dbReference type="Pfam" id="PF00176">
    <property type="entry name" value="SNF2-rel_dom"/>
    <property type="match status" value="1"/>
</dbReference>
<dbReference type="InterPro" id="IPR027417">
    <property type="entry name" value="P-loop_NTPase"/>
</dbReference>
<feature type="domain" description="Helicase ATP-binding" evidence="1">
    <location>
        <begin position="32"/>
        <end position="202"/>
    </location>
</feature>
<dbReference type="PROSITE" id="PS51192">
    <property type="entry name" value="HELICASE_ATP_BIND_1"/>
    <property type="match status" value="1"/>
</dbReference>
<evidence type="ECO:0000259" key="1">
    <source>
        <dbReference type="PROSITE" id="PS51192"/>
    </source>
</evidence>
<dbReference type="InterPro" id="IPR038718">
    <property type="entry name" value="SNF2-like_sf"/>
</dbReference>
<dbReference type="GO" id="GO:0005524">
    <property type="term" value="F:ATP binding"/>
    <property type="evidence" value="ECO:0007669"/>
    <property type="project" value="InterPro"/>
</dbReference>
<proteinExistence type="predicted"/>